<evidence type="ECO:0000256" key="3">
    <source>
        <dbReference type="ARBA" id="ARBA00022475"/>
    </source>
</evidence>
<dbReference type="GO" id="GO:0022857">
    <property type="term" value="F:transmembrane transporter activity"/>
    <property type="evidence" value="ECO:0007669"/>
    <property type="project" value="InterPro"/>
</dbReference>
<sequence>MRKFKFFRFVEFLRENPSFFKVWLGYSQSNMGTRFTMIARTILFYQITNSASAVAIFSIFSMLPFILVSPIAGWFSDFISRKKILIFSQIINGFLVLGYIIARDPWIFYILVFLNGVSGVFFSTSFYSMVPQTVKDKDDIVTANSLNNFSENLVDVLGPFLGAIVVKFWGFIPAFIIDSITFFINAFLLSITFISGEERFEKEIRPKALILSFYNDTKEAIKFLINEGRFVKYILVTEFLTLLAGGTINNLLVVFTKEALHSSEAMYGYLLSAGSIGALIGSFILGNLNMKITSYKLYFVGLISIGSFLTIFSFANNISLGLILFFLNGIANALLQVGFMSAIMANVSSQYRGKIFSIYIVSSTLGSVISLLISQRMLTGLNIQVIYRIGALFILMISAIRFIRIQYFKSKKVPWVSY</sequence>
<feature type="domain" description="Major facilitator superfamily (MFS) profile" evidence="8">
    <location>
        <begin position="230"/>
        <end position="418"/>
    </location>
</feature>
<dbReference type="SUPFAM" id="SSF103473">
    <property type="entry name" value="MFS general substrate transporter"/>
    <property type="match status" value="1"/>
</dbReference>
<keyword evidence="5 7" id="KW-1133">Transmembrane helix</keyword>
<organism evidence="9 10">
    <name type="scientific">Dictyoglomus thermophilum (strain ATCC 35947 / DSM 3960 / H-6-12)</name>
    <dbReference type="NCBI Taxonomy" id="309799"/>
    <lineage>
        <taxon>Bacteria</taxon>
        <taxon>Pseudomonadati</taxon>
        <taxon>Dictyoglomota</taxon>
        <taxon>Dictyoglomia</taxon>
        <taxon>Dictyoglomales</taxon>
        <taxon>Dictyoglomaceae</taxon>
        <taxon>Dictyoglomus</taxon>
    </lineage>
</organism>
<dbReference type="HOGENOM" id="CLU_034180_15_2_0"/>
<accession>B5YB99</accession>
<dbReference type="Gene3D" id="1.20.1250.20">
    <property type="entry name" value="MFS general substrate transporter like domains"/>
    <property type="match status" value="1"/>
</dbReference>
<feature type="transmembrane region" description="Helical" evidence="7">
    <location>
        <begin position="267"/>
        <end position="285"/>
    </location>
</feature>
<evidence type="ECO:0000256" key="2">
    <source>
        <dbReference type="ARBA" id="ARBA00022448"/>
    </source>
</evidence>
<keyword evidence="2" id="KW-0813">Transport</keyword>
<dbReference type="InterPro" id="IPR020846">
    <property type="entry name" value="MFS_dom"/>
</dbReference>
<dbReference type="RefSeq" id="WP_012547381.1">
    <property type="nucleotide sequence ID" value="NC_011297.1"/>
</dbReference>
<dbReference type="OrthoDB" id="9775268at2"/>
<dbReference type="PaxDb" id="309799-DICTH_1816"/>
<dbReference type="AlphaFoldDB" id="B5YB99"/>
<evidence type="ECO:0000313" key="9">
    <source>
        <dbReference type="EMBL" id="ACI18749.1"/>
    </source>
</evidence>
<keyword evidence="6 7" id="KW-0472">Membrane</keyword>
<keyword evidence="4 7" id="KW-0812">Transmembrane</keyword>
<evidence type="ECO:0000259" key="8">
    <source>
        <dbReference type="PROSITE" id="PS50850"/>
    </source>
</evidence>
<evidence type="ECO:0000256" key="6">
    <source>
        <dbReference type="ARBA" id="ARBA00023136"/>
    </source>
</evidence>
<dbReference type="InterPro" id="IPR036259">
    <property type="entry name" value="MFS_trans_sf"/>
</dbReference>
<gene>
    <name evidence="9" type="ordered locus">DICTH_1816</name>
</gene>
<evidence type="ECO:0000256" key="7">
    <source>
        <dbReference type="SAM" id="Phobius"/>
    </source>
</evidence>
<feature type="transmembrane region" description="Helical" evidence="7">
    <location>
        <begin position="53"/>
        <end position="72"/>
    </location>
</feature>
<feature type="transmembrane region" description="Helical" evidence="7">
    <location>
        <begin position="297"/>
        <end position="315"/>
    </location>
</feature>
<proteinExistence type="predicted"/>
<comment type="subcellular location">
    <subcellularLocation>
        <location evidence="1">Cell membrane</location>
        <topology evidence="1">Multi-pass membrane protein</topology>
    </subcellularLocation>
</comment>
<dbReference type="PANTHER" id="PTHR43266">
    <property type="entry name" value="MACROLIDE-EFFLUX PROTEIN"/>
    <property type="match status" value="1"/>
</dbReference>
<feature type="transmembrane region" description="Helical" evidence="7">
    <location>
        <begin position="321"/>
        <end position="343"/>
    </location>
</feature>
<name>B5YB99_DICT6</name>
<dbReference type="CDD" id="cd06173">
    <property type="entry name" value="MFS_MefA_like"/>
    <property type="match status" value="1"/>
</dbReference>
<dbReference type="InterPro" id="IPR010290">
    <property type="entry name" value="TM_effector"/>
</dbReference>
<feature type="transmembrane region" description="Helical" evidence="7">
    <location>
        <begin position="230"/>
        <end position="255"/>
    </location>
</feature>
<feature type="transmembrane region" description="Helical" evidence="7">
    <location>
        <begin position="175"/>
        <end position="195"/>
    </location>
</feature>
<keyword evidence="3" id="KW-1003">Cell membrane</keyword>
<dbReference type="Pfam" id="PF05977">
    <property type="entry name" value="MFS_3"/>
    <property type="match status" value="1"/>
</dbReference>
<feature type="transmembrane region" description="Helical" evidence="7">
    <location>
        <begin position="385"/>
        <end position="403"/>
    </location>
</feature>
<dbReference type="KEGG" id="dth:DICTH_1816"/>
<dbReference type="GO" id="GO:0005886">
    <property type="term" value="C:plasma membrane"/>
    <property type="evidence" value="ECO:0007669"/>
    <property type="project" value="UniProtKB-SubCell"/>
</dbReference>
<evidence type="ECO:0000313" key="10">
    <source>
        <dbReference type="Proteomes" id="UP000001733"/>
    </source>
</evidence>
<dbReference type="EMBL" id="CP001146">
    <property type="protein sequence ID" value="ACI18749.1"/>
    <property type="molecule type" value="Genomic_DNA"/>
</dbReference>
<evidence type="ECO:0000256" key="1">
    <source>
        <dbReference type="ARBA" id="ARBA00004651"/>
    </source>
</evidence>
<feature type="transmembrane region" description="Helical" evidence="7">
    <location>
        <begin position="84"/>
        <end position="101"/>
    </location>
</feature>
<dbReference type="eggNOG" id="COG2814">
    <property type="taxonomic scope" value="Bacteria"/>
</dbReference>
<evidence type="ECO:0000256" key="5">
    <source>
        <dbReference type="ARBA" id="ARBA00022989"/>
    </source>
</evidence>
<dbReference type="PROSITE" id="PS50850">
    <property type="entry name" value="MFS"/>
    <property type="match status" value="1"/>
</dbReference>
<dbReference type="PANTHER" id="PTHR43266:SF7">
    <property type="entry name" value="TRANSPORTER, PUTATIVE-RELATED"/>
    <property type="match status" value="1"/>
</dbReference>
<feature type="transmembrane region" description="Helical" evidence="7">
    <location>
        <begin position="107"/>
        <end position="128"/>
    </location>
</feature>
<evidence type="ECO:0000256" key="4">
    <source>
        <dbReference type="ARBA" id="ARBA00022692"/>
    </source>
</evidence>
<feature type="transmembrane region" description="Helical" evidence="7">
    <location>
        <begin position="355"/>
        <end position="373"/>
    </location>
</feature>
<reference evidence="9 10" key="1">
    <citation type="journal article" date="2014" name="Genome Announc.">
        <title>Complete Genome Sequence of the Extreme Thermophile Dictyoglomus thermophilum H-6-12.</title>
        <authorList>
            <person name="Coil D.A."/>
            <person name="Badger J.H."/>
            <person name="Forberger H.C."/>
            <person name="Riggs F."/>
            <person name="Madupu R."/>
            <person name="Fedorova N."/>
            <person name="Ward N."/>
            <person name="Robb F.T."/>
            <person name="Eisen J.A."/>
        </authorList>
    </citation>
    <scope>NUCLEOTIDE SEQUENCE [LARGE SCALE GENOMIC DNA]</scope>
    <source>
        <strain evidence="10">ATCC 35947 / DSM 3960 / H-6-12</strain>
    </source>
</reference>
<protein>
    <submittedName>
        <fullName evidence="9">Permease, putative</fullName>
    </submittedName>
</protein>
<dbReference type="Proteomes" id="UP000001733">
    <property type="component" value="Chromosome"/>
</dbReference>
<keyword evidence="10" id="KW-1185">Reference proteome</keyword>